<name>A0A8U0A3I9_9EURY</name>
<dbReference type="Pfam" id="PF00583">
    <property type="entry name" value="Acetyltransf_1"/>
    <property type="match status" value="1"/>
</dbReference>
<sequence length="156" mass="17609">MRTPEIRQAAVEDASTLAAVYRSAYQENRELGFPASAGSVSPVTVADWIRETEVYVATIDGEIVGGVRLELTKTEDAQLSRFGVHETYKGEGIGSELLAHAERRASDRGHTTIWLTTPEDHPYLPAFYRRRGYEKTGDYPLENRSYDEIVMEKQLR</sequence>
<evidence type="ECO:0000256" key="2">
    <source>
        <dbReference type="ARBA" id="ARBA00023315"/>
    </source>
</evidence>
<keyword evidence="1" id="KW-0808">Transferase</keyword>
<keyword evidence="2" id="KW-0012">Acyltransferase</keyword>
<evidence type="ECO:0000256" key="1">
    <source>
        <dbReference type="ARBA" id="ARBA00022679"/>
    </source>
</evidence>
<dbReference type="PANTHER" id="PTHR43877">
    <property type="entry name" value="AMINOALKYLPHOSPHONATE N-ACETYLTRANSFERASE-RELATED-RELATED"/>
    <property type="match status" value="1"/>
</dbReference>
<dbReference type="Proteomes" id="UP000831768">
    <property type="component" value="Chromosome"/>
</dbReference>
<dbReference type="AlphaFoldDB" id="A0A8U0A3I9"/>
<dbReference type="KEGG" id="haad:MW046_04785"/>
<accession>A0A8U0A3I9</accession>
<dbReference type="InterPro" id="IPR050832">
    <property type="entry name" value="Bact_Acetyltransf"/>
</dbReference>
<evidence type="ECO:0000313" key="5">
    <source>
        <dbReference type="Proteomes" id="UP000831768"/>
    </source>
</evidence>
<dbReference type="Gene3D" id="3.40.630.30">
    <property type="match status" value="1"/>
</dbReference>
<evidence type="ECO:0000259" key="3">
    <source>
        <dbReference type="PROSITE" id="PS51186"/>
    </source>
</evidence>
<dbReference type="RefSeq" id="WP_247994425.1">
    <property type="nucleotide sequence ID" value="NZ_CP096019.1"/>
</dbReference>
<dbReference type="GO" id="GO:0016747">
    <property type="term" value="F:acyltransferase activity, transferring groups other than amino-acyl groups"/>
    <property type="evidence" value="ECO:0007669"/>
    <property type="project" value="InterPro"/>
</dbReference>
<dbReference type="InterPro" id="IPR000182">
    <property type="entry name" value="GNAT_dom"/>
</dbReference>
<reference evidence="4" key="1">
    <citation type="submission" date="2022-04" db="EMBL/GenBank/DDBJ databases">
        <title>Halocatena sp. nov., isolated from a salt lake.</title>
        <authorList>
            <person name="Cui H.-L."/>
        </authorList>
    </citation>
    <scope>NUCLEOTIDE SEQUENCE</scope>
    <source>
        <strain evidence="4">AD-1</strain>
    </source>
</reference>
<dbReference type="EMBL" id="CP096019">
    <property type="protein sequence ID" value="UPM43765.1"/>
    <property type="molecule type" value="Genomic_DNA"/>
</dbReference>
<evidence type="ECO:0000313" key="4">
    <source>
        <dbReference type="EMBL" id="UPM43765.1"/>
    </source>
</evidence>
<keyword evidence="5" id="KW-1185">Reference proteome</keyword>
<gene>
    <name evidence="4" type="ORF">MW046_04785</name>
</gene>
<proteinExistence type="predicted"/>
<dbReference type="CDD" id="cd04301">
    <property type="entry name" value="NAT_SF"/>
    <property type="match status" value="1"/>
</dbReference>
<protein>
    <submittedName>
        <fullName evidence="4">GNAT family N-acetyltransferase</fullName>
    </submittedName>
</protein>
<feature type="domain" description="N-acetyltransferase" evidence="3">
    <location>
        <begin position="4"/>
        <end position="156"/>
    </location>
</feature>
<organism evidence="4 5">
    <name type="scientific">Halocatena salina</name>
    <dbReference type="NCBI Taxonomy" id="2934340"/>
    <lineage>
        <taxon>Archaea</taxon>
        <taxon>Methanobacteriati</taxon>
        <taxon>Methanobacteriota</taxon>
        <taxon>Stenosarchaea group</taxon>
        <taxon>Halobacteria</taxon>
        <taxon>Halobacteriales</taxon>
        <taxon>Natronomonadaceae</taxon>
        <taxon>Halocatena</taxon>
    </lineage>
</organism>
<dbReference type="SUPFAM" id="SSF55729">
    <property type="entry name" value="Acyl-CoA N-acyltransferases (Nat)"/>
    <property type="match status" value="1"/>
</dbReference>
<dbReference type="PROSITE" id="PS51186">
    <property type="entry name" value="GNAT"/>
    <property type="match status" value="1"/>
</dbReference>
<dbReference type="GeneID" id="71927338"/>
<dbReference type="InterPro" id="IPR016181">
    <property type="entry name" value="Acyl_CoA_acyltransferase"/>
</dbReference>